<protein>
    <submittedName>
        <fullName evidence="1">Uncharacterized protein</fullName>
    </submittedName>
</protein>
<accession>A0A1X9VNZ6</accession>
<proteinExistence type="predicted"/>
<organism evidence="1">
    <name type="scientific">Mimivirus AB-566-O17</name>
    <dbReference type="NCBI Taxonomy" id="1988039"/>
    <lineage>
        <taxon>Viruses</taxon>
        <taxon>Varidnaviria</taxon>
        <taxon>Bamfordvirae</taxon>
        <taxon>Nucleocytoviricota</taxon>
        <taxon>Megaviricetes</taxon>
        <taxon>Imitervirales</taxon>
        <taxon>Mimiviridae</taxon>
        <taxon>Megamimivirinae</taxon>
        <taxon>Mimivirus</taxon>
    </lineage>
</organism>
<gene>
    <name evidence="1" type="ORF">SAGO17_00122</name>
</gene>
<evidence type="ECO:0000313" key="1">
    <source>
        <dbReference type="EMBL" id="ARR75040.1"/>
    </source>
</evidence>
<dbReference type="EMBL" id="KY565532">
    <property type="protein sequence ID" value="ARR75040.1"/>
    <property type="molecule type" value="Genomic_DNA"/>
</dbReference>
<reference evidence="1" key="1">
    <citation type="journal article" date="2017" name="ISME J.">
        <title>Genomic exploration of individual giant ocean viruses.</title>
        <authorList>
            <person name="Wilson W.H."/>
            <person name="Gilg I.C."/>
            <person name="Moniruzzaman M."/>
            <person name="Field E.K."/>
            <person name="Koren S."/>
            <person name="LeCleir G.R."/>
            <person name="Martinez Martinez J."/>
            <person name="Poulton N.J."/>
            <person name="Swan B.K."/>
            <person name="Stepanauskas R."/>
            <person name="Wilhelm S.W."/>
        </authorList>
    </citation>
    <scope>NUCLEOTIDE SEQUENCE</scope>
</reference>
<name>A0A1X9VNZ6_9VIRU</name>
<sequence>MYMDNLYINELERFVNELTLSFDEFSNVEKDLEAYIKTLRDSPDFFMEQKEKILHQLKCHSDDFERIVNAKGKVKGDWFLFLDRITLFNNLMNW</sequence>